<keyword evidence="6 18" id="KW-0812">Transmembrane</keyword>
<evidence type="ECO:0000256" key="6">
    <source>
        <dbReference type="ARBA" id="ARBA00022692"/>
    </source>
</evidence>
<keyword evidence="10 18" id="KW-0472">Membrane</keyword>
<dbReference type="PRINTS" id="PR01236">
    <property type="entry name" value="TNFBETA"/>
</dbReference>
<comment type="similarity">
    <text evidence="2">Belongs to the tumor necrosis factor family.</text>
</comment>
<comment type="function">
    <text evidence="15">Cytokine that in its homotrimeric form binds to TNFRSF1A/TNFR1, TNFRSF1B/TNFBR and TNFRSF14/HVEM. In its heterotrimeric form with LTB binds to TNFRSF3/LTBR. Lymphotoxin is produced by lymphocytes and is cytotoxic for a wide range of tumor cells in vitro and in vivo.</text>
</comment>
<evidence type="ECO:0000256" key="2">
    <source>
        <dbReference type="ARBA" id="ARBA00008670"/>
    </source>
</evidence>
<dbReference type="InterPro" id="IPR008983">
    <property type="entry name" value="Tumour_necrosis_fac-like_dom"/>
</dbReference>
<dbReference type="SMART" id="SM00207">
    <property type="entry name" value="TNF"/>
    <property type="match status" value="1"/>
</dbReference>
<organism evidence="20 21">
    <name type="scientific">Pleuronectes platessa</name>
    <name type="common">European plaice</name>
    <dbReference type="NCBI Taxonomy" id="8262"/>
    <lineage>
        <taxon>Eukaryota</taxon>
        <taxon>Metazoa</taxon>
        <taxon>Chordata</taxon>
        <taxon>Craniata</taxon>
        <taxon>Vertebrata</taxon>
        <taxon>Euteleostomi</taxon>
        <taxon>Actinopterygii</taxon>
        <taxon>Neopterygii</taxon>
        <taxon>Teleostei</taxon>
        <taxon>Neoteleostei</taxon>
        <taxon>Acanthomorphata</taxon>
        <taxon>Carangaria</taxon>
        <taxon>Pleuronectiformes</taxon>
        <taxon>Pleuronectoidei</taxon>
        <taxon>Pleuronectidae</taxon>
        <taxon>Pleuronectes</taxon>
    </lineage>
</organism>
<dbReference type="InterPro" id="IPR006053">
    <property type="entry name" value="TNF"/>
</dbReference>
<evidence type="ECO:0000256" key="7">
    <source>
        <dbReference type="ARBA" id="ARBA00022729"/>
    </source>
</evidence>
<evidence type="ECO:0000256" key="10">
    <source>
        <dbReference type="ARBA" id="ARBA00023136"/>
    </source>
</evidence>
<reference evidence="20" key="1">
    <citation type="submission" date="2020-03" db="EMBL/GenBank/DDBJ databases">
        <authorList>
            <person name="Weist P."/>
        </authorList>
    </citation>
    <scope>NUCLEOTIDE SEQUENCE</scope>
</reference>
<keyword evidence="9 18" id="KW-1133">Transmembrane helix</keyword>
<evidence type="ECO:0000256" key="8">
    <source>
        <dbReference type="ARBA" id="ARBA00022968"/>
    </source>
</evidence>
<feature type="domain" description="THD" evidence="19">
    <location>
        <begin position="95"/>
        <end position="256"/>
    </location>
</feature>
<proteinExistence type="inferred from homology"/>
<dbReference type="EMBL" id="CADEAL010002247">
    <property type="protein sequence ID" value="CAB1439230.1"/>
    <property type="molecule type" value="Genomic_DNA"/>
</dbReference>
<keyword evidence="8" id="KW-0735">Signal-anchor</keyword>
<evidence type="ECO:0000256" key="14">
    <source>
        <dbReference type="ARBA" id="ARBA00033263"/>
    </source>
</evidence>
<comment type="subcellular location">
    <subcellularLocation>
        <location evidence="1">Membrane</location>
        <topology evidence="1">Single-pass type II membrane protein</topology>
    </subcellularLocation>
</comment>
<evidence type="ECO:0000259" key="19">
    <source>
        <dbReference type="PROSITE" id="PS50049"/>
    </source>
</evidence>
<dbReference type="GO" id="GO:0016020">
    <property type="term" value="C:membrane"/>
    <property type="evidence" value="ECO:0007669"/>
    <property type="project" value="UniProtKB-SubCell"/>
</dbReference>
<comment type="caution">
    <text evidence="20">The sequence shown here is derived from an EMBL/GenBank/DDBJ whole genome shotgun (WGS) entry which is preliminary data.</text>
</comment>
<feature type="transmembrane region" description="Helical" evidence="18">
    <location>
        <begin position="35"/>
        <end position="56"/>
    </location>
</feature>
<dbReference type="Pfam" id="PF00229">
    <property type="entry name" value="TNF"/>
    <property type="match status" value="1"/>
</dbReference>
<dbReference type="PRINTS" id="PR01234">
    <property type="entry name" value="TNECROSISFCT"/>
</dbReference>
<sequence length="346" mass="38079">MANYTSAPADVESGLVEKTVVLVEKPSSTGWMGKVLGGLFIVALCLGGVMMLSFYWNRSESMLKSGQTAALTKTEADEKTDHHKTLKQISSKAKAAIHLVGSHQAKTKSSKEKLEWKYNVGQAFAQGGFELVDNQIIIPETGLYFVYSQASFSVSCSDDDAEGKDARGRLTSVSHRIWRYAESMGVKDSLMSAVRSACHVGPTQDNAFRDGQGWYNAIYLGAVFRLNQGDKLWTETNMFAELETEDGKTFFADDSVFERLNSNAPSRQQTSKHAELLGPSKLWLFNNARSHSSGKHGRAQPSFRGNVGGKKTRNREEEEEDLSFHVTSAEELGCLVAELNAVRSKA</sequence>
<evidence type="ECO:0000256" key="16">
    <source>
        <dbReference type="ARBA" id="ARBA00046860"/>
    </source>
</evidence>
<dbReference type="GO" id="GO:0006955">
    <property type="term" value="P:immune response"/>
    <property type="evidence" value="ECO:0007669"/>
    <property type="project" value="InterPro"/>
</dbReference>
<keyword evidence="21" id="KW-1185">Reference proteome</keyword>
<dbReference type="PANTHER" id="PTHR11471:SF23">
    <property type="entry name" value="TUMOR NECROSIS FACTOR"/>
    <property type="match status" value="1"/>
</dbReference>
<evidence type="ECO:0000256" key="18">
    <source>
        <dbReference type="SAM" id="Phobius"/>
    </source>
</evidence>
<dbReference type="CDD" id="cd00184">
    <property type="entry name" value="TNF"/>
    <property type="match status" value="1"/>
</dbReference>
<evidence type="ECO:0000256" key="3">
    <source>
        <dbReference type="ARBA" id="ARBA00013893"/>
    </source>
</evidence>
<dbReference type="GO" id="GO:0005615">
    <property type="term" value="C:extracellular space"/>
    <property type="evidence" value="ECO:0007669"/>
    <property type="project" value="UniProtKB-KW"/>
</dbReference>
<protein>
    <recommendedName>
        <fullName evidence="4">Lymphotoxin-alpha</fullName>
    </recommendedName>
    <alternativeName>
        <fullName evidence="12">TNF-alpha</fullName>
    </alternativeName>
    <alternativeName>
        <fullName evidence="13">TNF-beta</fullName>
    </alternativeName>
    <alternativeName>
        <fullName evidence="3">Tumor necrosis factor</fullName>
    </alternativeName>
    <alternativeName>
        <fullName evidence="14">Tumor necrosis factor ligand superfamily member 1</fullName>
    </alternativeName>
</protein>
<dbReference type="Gene3D" id="2.60.120.40">
    <property type="match status" value="1"/>
</dbReference>
<evidence type="ECO:0000256" key="4">
    <source>
        <dbReference type="ARBA" id="ARBA00018403"/>
    </source>
</evidence>
<evidence type="ECO:0000256" key="11">
    <source>
        <dbReference type="ARBA" id="ARBA00023157"/>
    </source>
</evidence>
<comment type="subunit">
    <text evidence="16">Homotrimer, and heterotrimer of either two LTB and one LTA subunits or (less prevalent) two LTA and one LTB subunits. Interacts with TNFRSF14.</text>
</comment>
<evidence type="ECO:0000256" key="12">
    <source>
        <dbReference type="ARBA" id="ARBA00029751"/>
    </source>
</evidence>
<dbReference type="PANTHER" id="PTHR11471">
    <property type="entry name" value="TUMOR NECROSIS FACTOR FAMILY MEMBER"/>
    <property type="match status" value="1"/>
</dbReference>
<dbReference type="AlphaFoldDB" id="A0A9N7UZ78"/>
<dbReference type="InterPro" id="IPR006052">
    <property type="entry name" value="TNF_dom"/>
</dbReference>
<dbReference type="GO" id="GO:0005164">
    <property type="term" value="F:tumor necrosis factor receptor binding"/>
    <property type="evidence" value="ECO:0007669"/>
    <property type="project" value="InterPro"/>
</dbReference>
<evidence type="ECO:0000256" key="5">
    <source>
        <dbReference type="ARBA" id="ARBA00022514"/>
    </source>
</evidence>
<evidence type="ECO:0000256" key="17">
    <source>
        <dbReference type="SAM" id="MobiDB-lite"/>
    </source>
</evidence>
<dbReference type="GO" id="GO:0005125">
    <property type="term" value="F:cytokine activity"/>
    <property type="evidence" value="ECO:0007669"/>
    <property type="project" value="UniProtKB-KW"/>
</dbReference>
<evidence type="ECO:0000256" key="13">
    <source>
        <dbReference type="ARBA" id="ARBA00033253"/>
    </source>
</evidence>
<evidence type="ECO:0000256" key="9">
    <source>
        <dbReference type="ARBA" id="ARBA00022989"/>
    </source>
</evidence>
<evidence type="ECO:0000256" key="1">
    <source>
        <dbReference type="ARBA" id="ARBA00004606"/>
    </source>
</evidence>
<dbReference type="Proteomes" id="UP001153269">
    <property type="component" value="Unassembled WGS sequence"/>
</dbReference>
<dbReference type="InterPro" id="IPR002960">
    <property type="entry name" value="TNF_beta"/>
</dbReference>
<dbReference type="SUPFAM" id="SSF49842">
    <property type="entry name" value="TNF-like"/>
    <property type="match status" value="1"/>
</dbReference>
<evidence type="ECO:0000313" key="20">
    <source>
        <dbReference type="EMBL" id="CAB1439230.1"/>
    </source>
</evidence>
<dbReference type="PROSITE" id="PS50049">
    <property type="entry name" value="THD_2"/>
    <property type="match status" value="1"/>
</dbReference>
<keyword evidence="11" id="KW-1015">Disulfide bond</keyword>
<keyword evidence="5" id="KW-0202">Cytokine</keyword>
<keyword evidence="7" id="KW-0732">Signal</keyword>
<feature type="region of interest" description="Disordered" evidence="17">
    <location>
        <begin position="290"/>
        <end position="324"/>
    </location>
</feature>
<gene>
    <name evidence="20" type="ORF">PLEPLA_LOCUS27052</name>
</gene>
<evidence type="ECO:0000313" key="21">
    <source>
        <dbReference type="Proteomes" id="UP001153269"/>
    </source>
</evidence>
<evidence type="ECO:0000256" key="15">
    <source>
        <dbReference type="ARBA" id="ARBA00046146"/>
    </source>
</evidence>
<name>A0A9N7UZ78_PLEPL</name>
<accession>A0A9N7UZ78</accession>